<evidence type="ECO:0000313" key="6">
    <source>
        <dbReference type="Proteomes" id="UP000253273"/>
    </source>
</evidence>
<evidence type="ECO:0000313" key="4">
    <source>
        <dbReference type="EMBL" id="AXG11175.1"/>
    </source>
</evidence>
<dbReference type="Proteomes" id="UP000252985">
    <property type="component" value="Chromosome"/>
</dbReference>
<dbReference type="EMBL" id="CP031150">
    <property type="protein sequence ID" value="AXG07758.1"/>
    <property type="molecule type" value="Genomic_DNA"/>
</dbReference>
<evidence type="ECO:0000259" key="2">
    <source>
        <dbReference type="Pfam" id="PF24035"/>
    </source>
</evidence>
<sequence length="178" mass="20005">MGPQLTSPSTSDLSRDDLFSMLRNERRREVIHYLRTHEGPVDLRDLSEYIAAIENDCEPAAVTYKQRKRVQTALYQMHLPKLAEQNIISYDRRAGRVELAAGAENCLPYLAADTDRKRRRWWRWYLLVAAVVAVPVGLATLGVRPFTSVSGLGYAAVACAAFVAISILQVTQERGRDA</sequence>
<dbReference type="Gene3D" id="1.10.10.10">
    <property type="entry name" value="Winged helix-like DNA-binding domain superfamily/Winged helix DNA-binding domain"/>
    <property type="match status" value="1"/>
</dbReference>
<keyword evidence="1" id="KW-1133">Transmembrane helix</keyword>
<evidence type="ECO:0000313" key="5">
    <source>
        <dbReference type="Proteomes" id="UP000252985"/>
    </source>
</evidence>
<keyword evidence="1" id="KW-0472">Membrane</keyword>
<gene>
    <name evidence="4" type="ORF">DU484_15700</name>
    <name evidence="3" type="ORF">DU500_15720</name>
</gene>
<dbReference type="KEGG" id="haq:DU484_15700"/>
<dbReference type="OrthoDB" id="331021at2157"/>
<dbReference type="InterPro" id="IPR036388">
    <property type="entry name" value="WH-like_DNA-bd_sf"/>
</dbReference>
<accession>A0A345EG53</accession>
<name>A0A345EG53_9EURY</name>
<accession>A0A345E6D6</accession>
<feature type="domain" description="DUF7344" evidence="2">
    <location>
        <begin position="19"/>
        <end position="98"/>
    </location>
</feature>
<proteinExistence type="predicted"/>
<dbReference type="EMBL" id="CP031148">
    <property type="protein sequence ID" value="AXG11175.1"/>
    <property type="molecule type" value="Genomic_DNA"/>
</dbReference>
<feature type="transmembrane region" description="Helical" evidence="1">
    <location>
        <begin position="124"/>
        <end position="146"/>
    </location>
</feature>
<evidence type="ECO:0000256" key="1">
    <source>
        <dbReference type="SAM" id="Phobius"/>
    </source>
</evidence>
<keyword evidence="1" id="KW-0812">Transmembrane</keyword>
<dbReference type="GeneID" id="37288452"/>
<dbReference type="Pfam" id="PF24035">
    <property type="entry name" value="DUF7344"/>
    <property type="match status" value="1"/>
</dbReference>
<keyword evidence="6" id="KW-1185">Reference proteome</keyword>
<reference evidence="4 5" key="1">
    <citation type="submission" date="2018-07" db="EMBL/GenBank/DDBJ databases">
        <title>Genome sequences of Haloplanus sp. CBA1112.</title>
        <authorList>
            <person name="Kim Y.B."/>
            <person name="Roh S.W."/>
        </authorList>
    </citation>
    <scope>NUCLEOTIDE SEQUENCE [LARGE SCALE GENOMIC DNA]</scope>
    <source>
        <strain evidence="4 5">CBA1112</strain>
    </source>
</reference>
<feature type="transmembrane region" description="Helical" evidence="1">
    <location>
        <begin position="152"/>
        <end position="171"/>
    </location>
</feature>
<reference evidence="3 6" key="2">
    <citation type="submission" date="2018-07" db="EMBL/GenBank/DDBJ databases">
        <title>Genome sequences of Haloplanus sp. CBA1113.</title>
        <authorList>
            <person name="Kim Y.B."/>
            <person name="Roh S.W."/>
        </authorList>
    </citation>
    <scope>NUCLEOTIDE SEQUENCE [LARGE SCALE GENOMIC DNA]</scope>
    <source>
        <strain evidence="3 6">CBA1113</strain>
    </source>
</reference>
<dbReference type="RefSeq" id="WP_114586879.1">
    <property type="nucleotide sequence ID" value="NZ_CP031148.1"/>
</dbReference>
<evidence type="ECO:0000313" key="3">
    <source>
        <dbReference type="EMBL" id="AXG07758.1"/>
    </source>
</evidence>
<dbReference type="Proteomes" id="UP000253273">
    <property type="component" value="Chromosome"/>
</dbReference>
<dbReference type="InterPro" id="IPR055768">
    <property type="entry name" value="DUF7344"/>
</dbReference>
<dbReference type="AlphaFoldDB" id="A0A345EG53"/>
<dbReference type="KEGG" id="haj:DU500_15720"/>
<protein>
    <submittedName>
        <fullName evidence="4">ArsR family transcriptional regulator</fullName>
    </submittedName>
</protein>
<organism evidence="4 5">
    <name type="scientific">Haloplanus rubicundus</name>
    <dbReference type="NCBI Taxonomy" id="1547898"/>
    <lineage>
        <taxon>Archaea</taxon>
        <taxon>Methanobacteriati</taxon>
        <taxon>Methanobacteriota</taxon>
        <taxon>Stenosarchaea group</taxon>
        <taxon>Halobacteria</taxon>
        <taxon>Halobacteriales</taxon>
        <taxon>Haloferacaceae</taxon>
        <taxon>Haloplanus</taxon>
    </lineage>
</organism>